<organism evidence="1 2">
    <name type="scientific">Alistipes putredinis</name>
    <dbReference type="NCBI Taxonomy" id="28117"/>
    <lineage>
        <taxon>Bacteria</taxon>
        <taxon>Pseudomonadati</taxon>
        <taxon>Bacteroidota</taxon>
        <taxon>Bacteroidia</taxon>
        <taxon>Bacteroidales</taxon>
        <taxon>Rikenellaceae</taxon>
        <taxon>Alistipes</taxon>
    </lineage>
</organism>
<gene>
    <name evidence="1" type="ORF">BHV66_00035</name>
</gene>
<reference evidence="1 2" key="1">
    <citation type="journal article" date="2016" name="Nat. Biotechnol.">
        <title>Measurement of bacterial replication rates in microbial communities.</title>
        <authorList>
            <person name="Brown C.T."/>
            <person name="Olm M.R."/>
            <person name="Thomas B.C."/>
            <person name="Banfield J.F."/>
        </authorList>
    </citation>
    <scope>NUCLEOTIDE SEQUENCE [LARGE SCALE GENOMIC DNA]</scope>
    <source>
        <strain evidence="1">CAG:67_53_122</strain>
    </source>
</reference>
<dbReference type="Proteomes" id="UP000187417">
    <property type="component" value="Unassembled WGS sequence"/>
</dbReference>
<accession>A0A1Q6FC82</accession>
<proteinExistence type="predicted"/>
<comment type="caution">
    <text evidence="1">The sequence shown here is derived from an EMBL/GenBank/DDBJ whole genome shotgun (WGS) entry which is preliminary data.</text>
</comment>
<sequence>MESIPLRKKILETIVSKSTLKQKVFDNTFATFNDLKETLLEMASEMDDQLDGLLDRRVRLEYRDRGKFEAQIQVANDLLIFQMHTDVFEFEPNHVIWQNPYVQTDRDNSYCGVINIYNFLSDSFKFNRNADEGYLIGRIFINREKCYFVEGKQQTSMRPMQFGKAEIDSEALVRILESAIYYALNFDLLLPSYDDNKRVTVDQFNTKLDNSKFVTGKRLGYDFDVDDI</sequence>
<evidence type="ECO:0000313" key="1">
    <source>
        <dbReference type="EMBL" id="OKY96508.1"/>
    </source>
</evidence>
<name>A0A1Q6FC82_9BACT</name>
<evidence type="ECO:0000313" key="2">
    <source>
        <dbReference type="Proteomes" id="UP000187417"/>
    </source>
</evidence>
<protein>
    <submittedName>
        <fullName evidence="1">Uncharacterized protein</fullName>
    </submittedName>
</protein>
<dbReference type="RefSeq" id="WP_004328463.1">
    <property type="nucleotide sequence ID" value="NZ_BAAFKT010000010.1"/>
</dbReference>
<dbReference type="AlphaFoldDB" id="A0A1Q6FC82"/>
<dbReference type="GeneID" id="73802838"/>
<dbReference type="STRING" id="28117.BHV66_00035"/>
<dbReference type="EMBL" id="MNQH01000001">
    <property type="protein sequence ID" value="OKY96508.1"/>
    <property type="molecule type" value="Genomic_DNA"/>
</dbReference>